<dbReference type="GO" id="GO:0004553">
    <property type="term" value="F:hydrolase activity, hydrolyzing O-glycosyl compounds"/>
    <property type="evidence" value="ECO:0007669"/>
    <property type="project" value="InterPro"/>
</dbReference>
<accession>A0A7C8J319</accession>
<evidence type="ECO:0000313" key="4">
    <source>
        <dbReference type="EMBL" id="KAF2969739.1"/>
    </source>
</evidence>
<feature type="compositionally biased region" description="Polar residues" evidence="1">
    <location>
        <begin position="1327"/>
        <end position="1340"/>
    </location>
</feature>
<feature type="transmembrane region" description="Helical" evidence="2">
    <location>
        <begin position="821"/>
        <end position="842"/>
    </location>
</feature>
<dbReference type="InterPro" id="IPR001173">
    <property type="entry name" value="Glyco_trans_2-like"/>
</dbReference>
<dbReference type="PANTHER" id="PTHR35408">
    <property type="entry name" value="CHROMOSOME 15, WHOLE GENOME SHOTGUN SEQUENCE"/>
    <property type="match status" value="1"/>
</dbReference>
<comment type="caution">
    <text evidence="4">The sequence shown here is derived from an EMBL/GenBank/DDBJ whole genome shotgun (WGS) entry which is preliminary data.</text>
</comment>
<feature type="transmembrane region" description="Helical" evidence="2">
    <location>
        <begin position="849"/>
        <end position="869"/>
    </location>
</feature>
<feature type="region of interest" description="Disordered" evidence="1">
    <location>
        <begin position="1"/>
        <end position="57"/>
    </location>
</feature>
<dbReference type="Pfam" id="PF00722">
    <property type="entry name" value="Glyco_hydro_16"/>
    <property type="match status" value="1"/>
</dbReference>
<keyword evidence="2" id="KW-1133">Transmembrane helix</keyword>
<feature type="transmembrane region" description="Helical" evidence="2">
    <location>
        <begin position="685"/>
        <end position="712"/>
    </location>
</feature>
<keyword evidence="2" id="KW-0812">Transmembrane</keyword>
<dbReference type="Gene3D" id="2.60.120.200">
    <property type="match status" value="1"/>
</dbReference>
<dbReference type="EMBL" id="WUBL01000032">
    <property type="protein sequence ID" value="KAF2969739.1"/>
    <property type="molecule type" value="Genomic_DNA"/>
</dbReference>
<gene>
    <name evidence="4" type="ORF">GQX73_g3846</name>
</gene>
<feature type="domain" description="GH16" evidence="3">
    <location>
        <begin position="801"/>
        <end position="1061"/>
    </location>
</feature>
<evidence type="ECO:0000313" key="5">
    <source>
        <dbReference type="Proteomes" id="UP000481858"/>
    </source>
</evidence>
<evidence type="ECO:0000259" key="3">
    <source>
        <dbReference type="PROSITE" id="PS51762"/>
    </source>
</evidence>
<feature type="transmembrane region" description="Helical" evidence="2">
    <location>
        <begin position="724"/>
        <end position="745"/>
    </location>
</feature>
<sequence length="1357" mass="150057">MGFSSYFKAKKPEPSKKPAAKPSPAANATLSEKLGPNAPGPNDFELQVPSPNFGSSRNSLSGASSMFLDDIKHEVMVNYLYQQQCSHLWVADGSGEVEGVLLRKSRGNYMACPPRLANSAFAMACATLNVQCAMTVNSRVIKTFLNWSPDAVDVPLMNGLRVQILPTIDDLPRARKHQFAAFVASEALLVVWDDDALHLVQRAKAIESELMELVWQTGEEDDEDLEKKQNITFGEVEIDEESGQIIPEKRPVHMQNTYLVSIVLVIITVSLGAAARQLAIEVSVDGSYTRLALIALAPVQIFFTLFFAQVIVGCLAQIFGPIRQLTINSKFYSARPPPRLQTNILPHITVQCPVYKEGLGAVIVPTVRSLKQAISTYELQGGSANVFINDDGLQLIPEEERRARIEFYADHSIGWVARPKHGENGFLRRGKFKKASNMNFALMISCKVEEKLAQYNRGPEWSQSDEAMAYEKALKEVLEEDGRAWADGNIRVGDYILIIDSDTRVPSDCLLDAVSEMEQSPDVGIMQFSSGVMQVVHTYFENGITFFTNLIYTAIRYTVSNGDVAPFVGHNAILRWSAIQQVSYEDEDGYEKFWSESHVSEDFDMSLRLQCNGYIIRLAAWAGEGFKEGVSLTVYDELARWEKYAYGCNELLFHPIRMWIYKGPFTPLFRRFLFSNIRFTSKITVISYIGTYYAIGAAWILTSVNYFLMGWFNGYLDKYYVDSWQVWFSIIIVFNGLGNVALAIMRYRVGERGLLYALYENFKWTFLLAIFLGGLSLHVSQAILAHMFEINMTWGATSKEAEFSNFFIEVPKVLKSFKYSIAFSLFFIVAIVILAVAPFVPIDWRITDFVAILPMATVATSHLLLPIALNPALMTFSCTPPDDTFTSEATAIEYDEKNGAVFTISEQGHSATLSSNFYFFYGRTEVLMKAARGQGIISSIVWGSDTLDEVDWEFKGGNETWVFSNYFGKGNTNVTGTGGDHPVSGTIYDLHNYTTVWTADKLEWHLDGNLIRTLEAKDANNTHNYPQTPMTLRLGSWVGGDTETQAPGTVEWAGGPTDYSKGPFHMYVESARVEDFSSGKEYTYTDKSGSAQSIKITAGNSTAAEIINKEPEKSLSEKWADLPEGTKIGIYAAAGAVGGLLFIALAVYYIKQRRQGQREAALAAKMQEEERVELERFKKGGRNPDDLNFDGTEYVGAAGKAGMVNSYRAISDSPPGSSAGPPEKAWDPTGNDGMASGMPLLHKELNGPSRNNSLASPTLPQSPGFPPSFSHPSSPVNRGFSHAPSRTGSTGPQIGGYTDRINSPGPNSPETRSHGSPAPHDMYGMSRMNSPGPMQSNRGPSSPGPQGGYWNNGGGYR</sequence>
<feature type="transmembrane region" description="Helical" evidence="2">
    <location>
        <begin position="1128"/>
        <end position="1150"/>
    </location>
</feature>
<dbReference type="GO" id="GO:0005975">
    <property type="term" value="P:carbohydrate metabolic process"/>
    <property type="evidence" value="ECO:0007669"/>
    <property type="project" value="InterPro"/>
</dbReference>
<proteinExistence type="predicted"/>
<feature type="compositionally biased region" description="Low complexity" evidence="1">
    <location>
        <begin position="1211"/>
        <end position="1222"/>
    </location>
</feature>
<evidence type="ECO:0000256" key="2">
    <source>
        <dbReference type="SAM" id="Phobius"/>
    </source>
</evidence>
<feature type="transmembrane region" description="Helical" evidence="2">
    <location>
        <begin position="258"/>
        <end position="279"/>
    </location>
</feature>
<dbReference type="OrthoDB" id="38531at2759"/>
<feature type="region of interest" description="Disordered" evidence="1">
    <location>
        <begin position="1208"/>
        <end position="1357"/>
    </location>
</feature>
<reference evidence="4 5" key="1">
    <citation type="submission" date="2019-12" db="EMBL/GenBank/DDBJ databases">
        <title>Draft genome sequence of the ascomycete Xylaria multiplex DSM 110363.</title>
        <authorList>
            <person name="Buettner E."/>
            <person name="Kellner H."/>
        </authorList>
    </citation>
    <scope>NUCLEOTIDE SEQUENCE [LARGE SCALE GENOMIC DNA]</scope>
    <source>
        <strain evidence="4 5">DSM 110363</strain>
    </source>
</reference>
<feature type="transmembrane region" description="Helical" evidence="2">
    <location>
        <begin position="291"/>
        <end position="320"/>
    </location>
</feature>
<organism evidence="4 5">
    <name type="scientific">Xylaria multiplex</name>
    <dbReference type="NCBI Taxonomy" id="323545"/>
    <lineage>
        <taxon>Eukaryota</taxon>
        <taxon>Fungi</taxon>
        <taxon>Dikarya</taxon>
        <taxon>Ascomycota</taxon>
        <taxon>Pezizomycotina</taxon>
        <taxon>Sordariomycetes</taxon>
        <taxon>Xylariomycetidae</taxon>
        <taxon>Xylariales</taxon>
        <taxon>Xylariaceae</taxon>
        <taxon>Xylaria</taxon>
    </lineage>
</organism>
<keyword evidence="2" id="KW-0472">Membrane</keyword>
<dbReference type="SUPFAM" id="SSF49899">
    <property type="entry name" value="Concanavalin A-like lectins/glucanases"/>
    <property type="match status" value="1"/>
</dbReference>
<dbReference type="PANTHER" id="PTHR35408:SF3">
    <property type="entry name" value="GLYCOSYLTRANSFERASE 2-LIKE DOMAIN-CONTAINING PROTEIN"/>
    <property type="match status" value="1"/>
</dbReference>
<dbReference type="InterPro" id="IPR000757">
    <property type="entry name" value="Beta-glucanase-like"/>
</dbReference>
<dbReference type="Proteomes" id="UP000481858">
    <property type="component" value="Unassembled WGS sequence"/>
</dbReference>
<protein>
    <recommendedName>
        <fullName evidence="3">GH16 domain-containing protein</fullName>
    </recommendedName>
</protein>
<evidence type="ECO:0000256" key="1">
    <source>
        <dbReference type="SAM" id="MobiDB-lite"/>
    </source>
</evidence>
<dbReference type="InterPro" id="IPR029044">
    <property type="entry name" value="Nucleotide-diphossugar_trans"/>
</dbReference>
<dbReference type="InterPro" id="IPR013320">
    <property type="entry name" value="ConA-like_dom_sf"/>
</dbReference>
<dbReference type="InParanoid" id="A0A7C8J319"/>
<dbReference type="PROSITE" id="PS51762">
    <property type="entry name" value="GH16_2"/>
    <property type="match status" value="1"/>
</dbReference>
<dbReference type="Gene3D" id="3.90.550.10">
    <property type="entry name" value="Spore Coat Polysaccharide Biosynthesis Protein SpsA, Chain A"/>
    <property type="match status" value="1"/>
</dbReference>
<dbReference type="SUPFAM" id="SSF53448">
    <property type="entry name" value="Nucleotide-diphospho-sugar transferases"/>
    <property type="match status" value="1"/>
</dbReference>
<feature type="transmembrane region" description="Helical" evidence="2">
    <location>
        <begin position="766"/>
        <end position="788"/>
    </location>
</feature>
<dbReference type="CDD" id="cd02183">
    <property type="entry name" value="GH16_fungal_CRH1_transglycosylase"/>
    <property type="match status" value="1"/>
</dbReference>
<name>A0A7C8J319_9PEZI</name>
<keyword evidence="5" id="KW-1185">Reference proteome</keyword>
<dbReference type="Pfam" id="PF25550">
    <property type="entry name" value="DUF7928"/>
    <property type="match status" value="1"/>
</dbReference>
<dbReference type="InterPro" id="IPR057688">
    <property type="entry name" value="DUF7928"/>
</dbReference>
<dbReference type="Pfam" id="PF13632">
    <property type="entry name" value="Glyco_trans_2_3"/>
    <property type="match status" value="1"/>
</dbReference>
<feature type="compositionally biased region" description="Polar residues" evidence="1">
    <location>
        <begin position="1300"/>
        <end position="1310"/>
    </location>
</feature>
<feature type="compositionally biased region" description="Gly residues" evidence="1">
    <location>
        <begin position="1345"/>
        <end position="1357"/>
    </location>
</feature>
<feature type="compositionally biased region" description="Polar residues" evidence="1">
    <location>
        <begin position="1248"/>
        <end position="1261"/>
    </location>
</feature>